<organism evidence="3 4">
    <name type="scientific">Microbacterium ginsengisoli</name>
    <dbReference type="NCBI Taxonomy" id="400772"/>
    <lineage>
        <taxon>Bacteria</taxon>
        <taxon>Bacillati</taxon>
        <taxon>Actinomycetota</taxon>
        <taxon>Actinomycetes</taxon>
        <taxon>Micrococcales</taxon>
        <taxon>Microbacteriaceae</taxon>
        <taxon>Microbacterium</taxon>
    </lineage>
</organism>
<feature type="domain" description="DUF4440" evidence="1">
    <location>
        <begin position="7"/>
        <end position="97"/>
    </location>
</feature>
<dbReference type="STRING" id="400772.RR49_01093"/>
<accession>A0A0F0LY78</accession>
<dbReference type="PATRIC" id="fig|400772.4.peg.1117"/>
<dbReference type="Pfam" id="PF14534">
    <property type="entry name" value="DUF4440"/>
    <property type="match status" value="1"/>
</dbReference>
<dbReference type="Proteomes" id="UP000257479">
    <property type="component" value="Unassembled WGS sequence"/>
</dbReference>
<evidence type="ECO:0000313" key="2">
    <source>
        <dbReference type="EMBL" id="HAN23610.1"/>
    </source>
</evidence>
<dbReference type="InterPro" id="IPR027843">
    <property type="entry name" value="DUF4440"/>
</dbReference>
<reference evidence="3 4" key="1">
    <citation type="submission" date="2015-02" db="EMBL/GenBank/DDBJ databases">
        <title>Draft genome sequences of ten Microbacterium spp. with emphasis on heavy metal contaminated environments.</title>
        <authorList>
            <person name="Corretto E."/>
        </authorList>
    </citation>
    <scope>NUCLEOTIDE SEQUENCE [LARGE SCALE GENOMIC DNA]</scope>
    <source>
        <strain evidence="3 4">DSM 18659</strain>
    </source>
</reference>
<dbReference type="RefSeq" id="WP_045247055.1">
    <property type="nucleotide sequence ID" value="NZ_JYIY01000068.1"/>
</dbReference>
<comment type="caution">
    <text evidence="3">The sequence shown here is derived from an EMBL/GenBank/DDBJ whole genome shotgun (WGS) entry which is preliminary data.</text>
</comment>
<gene>
    <name evidence="2" type="ORF">DCP95_03450</name>
    <name evidence="3" type="ORF">RR49_01093</name>
</gene>
<evidence type="ECO:0000259" key="1">
    <source>
        <dbReference type="Pfam" id="PF14534"/>
    </source>
</evidence>
<protein>
    <submittedName>
        <fullName evidence="2">DUF4440 domain-containing protein</fullName>
    </submittedName>
</protein>
<sequence length="114" mass="12319">MTDAATLRALELSLLDPLVRRDPIALAALLHPSFTEIGASGALWTRDAIVAALAAEPDARQIPPTDEWQVAALGDTHVLVTYRIGGERPSRRSSIWDVSTGRPVLRFHQGTLLG</sequence>
<dbReference type="InterPro" id="IPR032710">
    <property type="entry name" value="NTF2-like_dom_sf"/>
</dbReference>
<name>A0A0F0LY78_9MICO</name>
<dbReference type="Gene3D" id="3.10.450.50">
    <property type="match status" value="1"/>
</dbReference>
<dbReference type="OrthoDB" id="7845843at2"/>
<proteinExistence type="predicted"/>
<dbReference type="AlphaFoldDB" id="A0A0F0LY78"/>
<evidence type="ECO:0000313" key="4">
    <source>
        <dbReference type="Proteomes" id="UP000033451"/>
    </source>
</evidence>
<dbReference type="SUPFAM" id="SSF54427">
    <property type="entry name" value="NTF2-like"/>
    <property type="match status" value="1"/>
</dbReference>
<dbReference type="Proteomes" id="UP000033451">
    <property type="component" value="Unassembled WGS sequence"/>
</dbReference>
<dbReference type="EMBL" id="JYIY01000068">
    <property type="protein sequence ID" value="KJL37205.1"/>
    <property type="molecule type" value="Genomic_DNA"/>
</dbReference>
<dbReference type="EMBL" id="DMNG01000059">
    <property type="protein sequence ID" value="HAN23610.1"/>
    <property type="molecule type" value="Genomic_DNA"/>
</dbReference>
<evidence type="ECO:0000313" key="3">
    <source>
        <dbReference type="EMBL" id="KJL37205.1"/>
    </source>
</evidence>
<keyword evidence="4" id="KW-1185">Reference proteome</keyword>
<reference evidence="2 5" key="2">
    <citation type="journal article" date="2018" name="Nat. Biotechnol.">
        <title>A standardized bacterial taxonomy based on genome phylogeny substantially revises the tree of life.</title>
        <authorList>
            <person name="Parks D.H."/>
            <person name="Chuvochina M."/>
            <person name="Waite D.W."/>
            <person name="Rinke C."/>
            <person name="Skarshewski A."/>
            <person name="Chaumeil P.A."/>
            <person name="Hugenholtz P."/>
        </authorList>
    </citation>
    <scope>NUCLEOTIDE SEQUENCE [LARGE SCALE GENOMIC DNA]</scope>
    <source>
        <strain evidence="2">UBA9152</strain>
    </source>
</reference>
<evidence type="ECO:0000313" key="5">
    <source>
        <dbReference type="Proteomes" id="UP000257479"/>
    </source>
</evidence>